<evidence type="ECO:0000256" key="5">
    <source>
        <dbReference type="ARBA" id="ARBA00023098"/>
    </source>
</evidence>
<feature type="active site" description="Charge relay system" evidence="8">
    <location>
        <position position="365"/>
    </location>
</feature>
<reference evidence="11" key="2">
    <citation type="journal article" date="2008" name="Bioinformatics">
        <title>Assembly reconciliation.</title>
        <authorList>
            <person name="Zimin A.V."/>
            <person name="Smith D.R."/>
            <person name="Sutton G."/>
            <person name="Yorke J.A."/>
        </authorList>
    </citation>
    <scope>NUCLEOTIDE SEQUENCE</scope>
    <source>
        <strain evidence="11">TSC#15010-1051.87</strain>
    </source>
</reference>
<evidence type="ECO:0000256" key="4">
    <source>
        <dbReference type="ARBA" id="ARBA00022963"/>
    </source>
</evidence>
<dbReference type="SUPFAM" id="SSF53474">
    <property type="entry name" value="alpha/beta-Hydrolases"/>
    <property type="match status" value="1"/>
</dbReference>
<keyword evidence="3 7" id="KW-0378">Hydrolase</keyword>
<organism evidence="11 12">
    <name type="scientific">Drosophila virilis</name>
    <name type="common">Fruit fly</name>
    <dbReference type="NCBI Taxonomy" id="7244"/>
    <lineage>
        <taxon>Eukaryota</taxon>
        <taxon>Metazoa</taxon>
        <taxon>Ecdysozoa</taxon>
        <taxon>Arthropoda</taxon>
        <taxon>Hexapoda</taxon>
        <taxon>Insecta</taxon>
        <taxon>Pterygota</taxon>
        <taxon>Neoptera</taxon>
        <taxon>Endopterygota</taxon>
        <taxon>Diptera</taxon>
        <taxon>Brachycera</taxon>
        <taxon>Muscomorpha</taxon>
        <taxon>Ephydroidea</taxon>
        <taxon>Drosophilidae</taxon>
        <taxon>Drosophila</taxon>
    </lineage>
</organism>
<dbReference type="STRING" id="7244.B4LUK9"/>
<name>B4LUK9_DROVI</name>
<keyword evidence="6" id="KW-0325">Glycoprotein</keyword>
<evidence type="ECO:0000256" key="9">
    <source>
        <dbReference type="SAM" id="SignalP"/>
    </source>
</evidence>
<evidence type="ECO:0000256" key="2">
    <source>
        <dbReference type="ARBA" id="ARBA00022729"/>
    </source>
</evidence>
<dbReference type="OrthoDB" id="9974421at2759"/>
<dbReference type="GO" id="GO:0016042">
    <property type="term" value="P:lipid catabolic process"/>
    <property type="evidence" value="ECO:0007669"/>
    <property type="project" value="UniProtKB-KW"/>
</dbReference>
<reference evidence="11 12" key="1">
    <citation type="journal article" date="2007" name="Nature">
        <title>Evolution of genes and genomes on the Drosophila phylogeny.</title>
        <authorList>
            <consortium name="Drosophila 12 Genomes Consortium"/>
            <person name="Clark A.G."/>
            <person name="Eisen M.B."/>
            <person name="Smith D.R."/>
            <person name="Bergman C.M."/>
            <person name="Oliver B."/>
            <person name="Markow T.A."/>
            <person name="Kaufman T.C."/>
            <person name="Kellis M."/>
            <person name="Gelbart W."/>
            <person name="Iyer V.N."/>
            <person name="Pollard D.A."/>
            <person name="Sackton T.B."/>
            <person name="Larracuente A.M."/>
            <person name="Singh N.D."/>
            <person name="Abad J.P."/>
            <person name="Abt D.N."/>
            <person name="Adryan B."/>
            <person name="Aguade M."/>
            <person name="Akashi H."/>
            <person name="Anderson W.W."/>
            <person name="Aquadro C.F."/>
            <person name="Ardell D.H."/>
            <person name="Arguello R."/>
            <person name="Artieri C.G."/>
            <person name="Barbash D.A."/>
            <person name="Barker D."/>
            <person name="Barsanti P."/>
            <person name="Batterham P."/>
            <person name="Batzoglou S."/>
            <person name="Begun D."/>
            <person name="Bhutkar A."/>
            <person name="Blanco E."/>
            <person name="Bosak S.A."/>
            <person name="Bradley R.K."/>
            <person name="Brand A.D."/>
            <person name="Brent M.R."/>
            <person name="Brooks A.N."/>
            <person name="Brown R.H."/>
            <person name="Butlin R.K."/>
            <person name="Caggese C."/>
            <person name="Calvi B.R."/>
            <person name="Bernardo de Carvalho A."/>
            <person name="Caspi A."/>
            <person name="Castrezana S."/>
            <person name="Celniker S.E."/>
            <person name="Chang J.L."/>
            <person name="Chapple C."/>
            <person name="Chatterji S."/>
            <person name="Chinwalla A."/>
            <person name="Civetta A."/>
            <person name="Clifton S.W."/>
            <person name="Comeron J.M."/>
            <person name="Costello J.C."/>
            <person name="Coyne J.A."/>
            <person name="Daub J."/>
            <person name="David R.G."/>
            <person name="Delcher A.L."/>
            <person name="Delehaunty K."/>
            <person name="Do C.B."/>
            <person name="Ebling H."/>
            <person name="Edwards K."/>
            <person name="Eickbush T."/>
            <person name="Evans J.D."/>
            <person name="Filipski A."/>
            <person name="Findeiss S."/>
            <person name="Freyhult E."/>
            <person name="Fulton L."/>
            <person name="Fulton R."/>
            <person name="Garcia A.C."/>
            <person name="Gardiner A."/>
            <person name="Garfield D.A."/>
            <person name="Garvin B.E."/>
            <person name="Gibson G."/>
            <person name="Gilbert D."/>
            <person name="Gnerre S."/>
            <person name="Godfrey J."/>
            <person name="Good R."/>
            <person name="Gotea V."/>
            <person name="Gravely B."/>
            <person name="Greenberg A.J."/>
            <person name="Griffiths-Jones S."/>
            <person name="Gross S."/>
            <person name="Guigo R."/>
            <person name="Gustafson E.A."/>
            <person name="Haerty W."/>
            <person name="Hahn M.W."/>
            <person name="Halligan D.L."/>
            <person name="Halpern A.L."/>
            <person name="Halter G.M."/>
            <person name="Han M.V."/>
            <person name="Heger A."/>
            <person name="Hillier L."/>
            <person name="Hinrichs A.S."/>
            <person name="Holmes I."/>
            <person name="Hoskins R.A."/>
            <person name="Hubisz M.J."/>
            <person name="Hultmark D."/>
            <person name="Huntley M.A."/>
            <person name="Jaffe D.B."/>
            <person name="Jagadeeshan S."/>
            <person name="Jeck W.R."/>
            <person name="Johnson J."/>
            <person name="Jones C.D."/>
            <person name="Jordan W.C."/>
            <person name="Karpen G.H."/>
            <person name="Kataoka E."/>
            <person name="Keightley P.D."/>
            <person name="Kheradpour P."/>
            <person name="Kirkness E.F."/>
            <person name="Koerich L.B."/>
            <person name="Kristiansen K."/>
            <person name="Kudrna D."/>
            <person name="Kulathinal R.J."/>
            <person name="Kumar S."/>
            <person name="Kwok R."/>
            <person name="Lander E."/>
            <person name="Langley C.H."/>
            <person name="Lapoint R."/>
            <person name="Lazzaro B.P."/>
            <person name="Lee S.J."/>
            <person name="Levesque L."/>
            <person name="Li R."/>
            <person name="Lin C.F."/>
            <person name="Lin M.F."/>
            <person name="Lindblad-Toh K."/>
            <person name="Llopart A."/>
            <person name="Long M."/>
            <person name="Low L."/>
            <person name="Lozovsky E."/>
            <person name="Lu J."/>
            <person name="Luo M."/>
            <person name="Machado C.A."/>
            <person name="Makalowski W."/>
            <person name="Marzo M."/>
            <person name="Matsuda M."/>
            <person name="Matzkin L."/>
            <person name="McAllister B."/>
            <person name="McBride C.S."/>
            <person name="McKernan B."/>
            <person name="McKernan K."/>
            <person name="Mendez-Lago M."/>
            <person name="Minx P."/>
            <person name="Mollenhauer M.U."/>
            <person name="Montooth K."/>
            <person name="Mount S.M."/>
            <person name="Mu X."/>
            <person name="Myers E."/>
            <person name="Negre B."/>
            <person name="Newfeld S."/>
            <person name="Nielsen R."/>
            <person name="Noor M.A."/>
            <person name="O'Grady P."/>
            <person name="Pachter L."/>
            <person name="Papaceit M."/>
            <person name="Parisi M.J."/>
            <person name="Parisi M."/>
            <person name="Parts L."/>
            <person name="Pedersen J.S."/>
            <person name="Pesole G."/>
            <person name="Phillippy A.M."/>
            <person name="Ponting C.P."/>
            <person name="Pop M."/>
            <person name="Porcelli D."/>
            <person name="Powell J.R."/>
            <person name="Prohaska S."/>
            <person name="Pruitt K."/>
            <person name="Puig M."/>
            <person name="Quesneville H."/>
            <person name="Ram K.R."/>
            <person name="Rand D."/>
            <person name="Rasmussen M.D."/>
            <person name="Reed L.K."/>
            <person name="Reenan R."/>
            <person name="Reily A."/>
            <person name="Remington K.A."/>
            <person name="Rieger T.T."/>
            <person name="Ritchie M.G."/>
            <person name="Robin C."/>
            <person name="Rogers Y.H."/>
            <person name="Rohde C."/>
            <person name="Rozas J."/>
            <person name="Rubenfield M.J."/>
            <person name="Ruiz A."/>
            <person name="Russo S."/>
            <person name="Salzberg S.L."/>
            <person name="Sanchez-Gracia A."/>
            <person name="Saranga D.J."/>
            <person name="Sato H."/>
            <person name="Schaeffer S.W."/>
            <person name="Schatz M.C."/>
            <person name="Schlenke T."/>
            <person name="Schwartz R."/>
            <person name="Segarra C."/>
            <person name="Singh R.S."/>
            <person name="Sirot L."/>
            <person name="Sirota M."/>
            <person name="Sisneros N.B."/>
            <person name="Smith C.D."/>
            <person name="Smith T.F."/>
            <person name="Spieth J."/>
            <person name="Stage D.E."/>
            <person name="Stark A."/>
            <person name="Stephan W."/>
            <person name="Strausberg R.L."/>
            <person name="Strempel S."/>
            <person name="Sturgill D."/>
            <person name="Sutton G."/>
            <person name="Sutton G.G."/>
            <person name="Tao W."/>
            <person name="Teichmann S."/>
            <person name="Tobari Y.N."/>
            <person name="Tomimura Y."/>
            <person name="Tsolas J.M."/>
            <person name="Valente V.L."/>
            <person name="Venter E."/>
            <person name="Venter J.C."/>
            <person name="Vicario S."/>
            <person name="Vieira F.G."/>
            <person name="Vilella A.J."/>
            <person name="Villasante A."/>
            <person name="Walenz B."/>
            <person name="Wang J."/>
            <person name="Wasserman M."/>
            <person name="Watts T."/>
            <person name="Wilson D."/>
            <person name="Wilson R.K."/>
            <person name="Wing R.A."/>
            <person name="Wolfner M.F."/>
            <person name="Wong A."/>
            <person name="Wong G.K."/>
            <person name="Wu C.I."/>
            <person name="Wu G."/>
            <person name="Yamamoto D."/>
            <person name="Yang H.P."/>
            <person name="Yang S.P."/>
            <person name="Yorke J.A."/>
            <person name="Yoshida K."/>
            <person name="Zdobnov E."/>
            <person name="Zhang P."/>
            <person name="Zhang Y."/>
            <person name="Zimin A.V."/>
            <person name="Baldwin J."/>
            <person name="Abdouelleil A."/>
            <person name="Abdulkadir J."/>
            <person name="Abebe A."/>
            <person name="Abera B."/>
            <person name="Abreu J."/>
            <person name="Acer S.C."/>
            <person name="Aftuck L."/>
            <person name="Alexander A."/>
            <person name="An P."/>
            <person name="Anderson E."/>
            <person name="Anderson S."/>
            <person name="Arachi H."/>
            <person name="Azer M."/>
            <person name="Bachantsang P."/>
            <person name="Barry A."/>
            <person name="Bayul T."/>
            <person name="Berlin A."/>
            <person name="Bessette D."/>
            <person name="Bloom T."/>
            <person name="Blye J."/>
            <person name="Boguslavskiy L."/>
            <person name="Bonnet C."/>
            <person name="Boukhgalter B."/>
            <person name="Bourzgui I."/>
            <person name="Brown A."/>
            <person name="Cahill P."/>
            <person name="Channer S."/>
            <person name="Cheshatsang Y."/>
            <person name="Chuda L."/>
            <person name="Citroen M."/>
            <person name="Collymore A."/>
            <person name="Cooke P."/>
            <person name="Costello M."/>
            <person name="D'Aco K."/>
            <person name="Daza R."/>
            <person name="De Haan G."/>
            <person name="DeGray S."/>
            <person name="DeMaso C."/>
            <person name="Dhargay N."/>
            <person name="Dooley K."/>
            <person name="Dooley E."/>
            <person name="Doricent M."/>
            <person name="Dorje P."/>
            <person name="Dorjee K."/>
            <person name="Dupes A."/>
            <person name="Elong R."/>
            <person name="Falk J."/>
            <person name="Farina A."/>
            <person name="Faro S."/>
            <person name="Ferguson D."/>
            <person name="Fisher S."/>
            <person name="Foley C.D."/>
            <person name="Franke A."/>
            <person name="Friedrich D."/>
            <person name="Gadbois L."/>
            <person name="Gearin G."/>
            <person name="Gearin C.R."/>
            <person name="Giannoukos G."/>
            <person name="Goode T."/>
            <person name="Graham J."/>
            <person name="Grandbois E."/>
            <person name="Grewal S."/>
            <person name="Gyaltsen K."/>
            <person name="Hafez N."/>
            <person name="Hagos B."/>
            <person name="Hall J."/>
            <person name="Henson C."/>
            <person name="Hollinger A."/>
            <person name="Honan T."/>
            <person name="Huard M.D."/>
            <person name="Hughes L."/>
            <person name="Hurhula B."/>
            <person name="Husby M.E."/>
            <person name="Kamat A."/>
            <person name="Kanga B."/>
            <person name="Kashin S."/>
            <person name="Khazanovich D."/>
            <person name="Kisner P."/>
            <person name="Lance K."/>
            <person name="Lara M."/>
            <person name="Lee W."/>
            <person name="Lennon N."/>
            <person name="Letendre F."/>
            <person name="LeVine R."/>
            <person name="Lipovsky A."/>
            <person name="Liu X."/>
            <person name="Liu J."/>
            <person name="Liu S."/>
            <person name="Lokyitsang T."/>
            <person name="Lokyitsang Y."/>
            <person name="Lubonja R."/>
            <person name="Lui A."/>
            <person name="MacDonald P."/>
            <person name="Magnisalis V."/>
            <person name="Maru K."/>
            <person name="Matthews C."/>
            <person name="McCusker W."/>
            <person name="McDonough S."/>
            <person name="Mehta T."/>
            <person name="Meldrim J."/>
            <person name="Meneus L."/>
            <person name="Mihai O."/>
            <person name="Mihalev A."/>
            <person name="Mihova T."/>
            <person name="Mittelman R."/>
            <person name="Mlenga V."/>
            <person name="Montmayeur A."/>
            <person name="Mulrain L."/>
            <person name="Navidi A."/>
            <person name="Naylor J."/>
            <person name="Negash T."/>
            <person name="Nguyen T."/>
            <person name="Nguyen N."/>
            <person name="Nicol R."/>
            <person name="Norbu C."/>
            <person name="Norbu N."/>
            <person name="Novod N."/>
            <person name="O'Neill B."/>
            <person name="Osman S."/>
            <person name="Markiewicz E."/>
            <person name="Oyono O.L."/>
            <person name="Patti C."/>
            <person name="Phunkhang P."/>
            <person name="Pierre F."/>
            <person name="Priest M."/>
            <person name="Raghuraman S."/>
            <person name="Rege F."/>
            <person name="Reyes R."/>
            <person name="Rise C."/>
            <person name="Rogov P."/>
            <person name="Ross K."/>
            <person name="Ryan E."/>
            <person name="Settipalli S."/>
            <person name="Shea T."/>
            <person name="Sherpa N."/>
            <person name="Shi L."/>
            <person name="Shih D."/>
            <person name="Sparrow T."/>
            <person name="Spaulding J."/>
            <person name="Stalker J."/>
            <person name="Stange-Thomann N."/>
            <person name="Stavropoulos S."/>
            <person name="Stone C."/>
            <person name="Strader C."/>
            <person name="Tesfaye S."/>
            <person name="Thomson T."/>
            <person name="Thoulutsang Y."/>
            <person name="Thoulutsang D."/>
            <person name="Topham K."/>
            <person name="Topping I."/>
            <person name="Tsamla T."/>
            <person name="Vassiliev H."/>
            <person name="Vo A."/>
            <person name="Wangchuk T."/>
            <person name="Wangdi T."/>
            <person name="Weiand M."/>
            <person name="Wilkinson J."/>
            <person name="Wilson A."/>
            <person name="Yadav S."/>
            <person name="Young G."/>
            <person name="Yu Q."/>
            <person name="Zembek L."/>
            <person name="Zhong D."/>
            <person name="Zimmer A."/>
            <person name="Zwirko Z."/>
            <person name="Jaffe D.B."/>
            <person name="Alvarez P."/>
            <person name="Brockman W."/>
            <person name="Butler J."/>
            <person name="Chin C."/>
            <person name="Gnerre S."/>
            <person name="Grabherr M."/>
            <person name="Kleber M."/>
            <person name="Mauceli E."/>
            <person name="MacCallum I."/>
        </authorList>
    </citation>
    <scope>NUCLEOTIDE SEQUENCE [LARGE SCALE GENOMIC DNA]</scope>
    <source>
        <strain evidence="11">TSC#15010-1051.87</strain>
        <strain evidence="12">Tucson 15010-1051.87</strain>
    </source>
</reference>
<feature type="active site" description="Nucleophile" evidence="8">
    <location>
        <position position="160"/>
    </location>
</feature>
<dbReference type="GO" id="GO:0016788">
    <property type="term" value="F:hydrolase activity, acting on ester bonds"/>
    <property type="evidence" value="ECO:0007669"/>
    <property type="project" value="InterPro"/>
</dbReference>
<accession>B4LUK9</accession>
<evidence type="ECO:0000313" key="12">
    <source>
        <dbReference type="Proteomes" id="UP000008792"/>
    </source>
</evidence>
<sequence length="397" mass="45832">MSRRVALLLWICVHATLALDDPIIEDSDLNTLELLEKYGYPAENHTVQTEDDYFLNIHRIPRPNAKPVLLMHGLLDSSATWVIMGPEKGLGYWLYDQGYDVWMGNVRGNTYCRKHASYTPDDSEFWDFSFHEIGIFDLPKIIDHVLEQTDSTQLHYIGHSQGTTSFWIMGSERPEYMEKIQFMQALAPVAFFKDCKSPPLNFLGATPLSSTLLLQMLGANEFLPQTEFTETVSAAVCDGTEFGARLCSNTLFLFTGFDKEQLNETMLPTILGHAPAGASTKQILHFGQMKSLNDFRKYDYGPFENQLRYKNFLPPKYKLENVNAKVALYYGLNDWLAQPGDVTTLYFKLPNVQFKYLVDYPKFNHLDFMWGIDARELLYNRMLESMRYYENEQEINL</sequence>
<evidence type="ECO:0000313" key="11">
    <source>
        <dbReference type="EMBL" id="EDW64195.2"/>
    </source>
</evidence>
<dbReference type="AlphaFoldDB" id="B4LUK9"/>
<dbReference type="Pfam" id="PF04083">
    <property type="entry name" value="Abhydro_lipase"/>
    <property type="match status" value="1"/>
</dbReference>
<dbReference type="FunFam" id="3.40.50.1820:FF:000021">
    <property type="entry name" value="Lipase"/>
    <property type="match status" value="1"/>
</dbReference>
<evidence type="ECO:0000259" key="10">
    <source>
        <dbReference type="Pfam" id="PF04083"/>
    </source>
</evidence>
<dbReference type="InterPro" id="IPR029058">
    <property type="entry name" value="AB_hydrolase_fold"/>
</dbReference>
<feature type="signal peptide" evidence="9">
    <location>
        <begin position="1"/>
        <end position="18"/>
    </location>
</feature>
<dbReference type="PIRSF" id="PIRSF000862">
    <property type="entry name" value="Steryl_ester_lip"/>
    <property type="match status" value="1"/>
</dbReference>
<feature type="active site" description="Charge relay system" evidence="8">
    <location>
        <position position="334"/>
    </location>
</feature>
<dbReference type="MEROPS" id="S33.A89"/>
<dbReference type="InParanoid" id="B4LUK9"/>
<dbReference type="ESTHER" id="drovi-b4luk9">
    <property type="family name" value="Acidic_Lipase"/>
</dbReference>
<feature type="chain" id="PRO_5014298879" description="Lipase" evidence="9">
    <location>
        <begin position="19"/>
        <end position="397"/>
    </location>
</feature>
<evidence type="ECO:0000256" key="6">
    <source>
        <dbReference type="ARBA" id="ARBA00023180"/>
    </source>
</evidence>
<feature type="domain" description="Partial AB-hydrolase lipase" evidence="10">
    <location>
        <begin position="33"/>
        <end position="84"/>
    </location>
</feature>
<dbReference type="Gene3D" id="3.40.50.1820">
    <property type="entry name" value="alpha/beta hydrolase"/>
    <property type="match status" value="1"/>
</dbReference>
<proteinExistence type="inferred from homology"/>
<protein>
    <recommendedName>
        <fullName evidence="7">Lipase</fullName>
    </recommendedName>
</protein>
<dbReference type="EMBL" id="CH940649">
    <property type="protein sequence ID" value="EDW64195.2"/>
    <property type="molecule type" value="Genomic_DNA"/>
</dbReference>
<dbReference type="Proteomes" id="UP000008792">
    <property type="component" value="Unassembled WGS sequence"/>
</dbReference>
<dbReference type="eggNOG" id="KOG2624">
    <property type="taxonomic scope" value="Eukaryota"/>
</dbReference>
<dbReference type="EMBL" id="CH940649">
    <property type="protein sequence ID" value="KRF81489.1"/>
    <property type="molecule type" value="Genomic_DNA"/>
</dbReference>
<keyword evidence="2 9" id="KW-0732">Signal</keyword>
<gene>
    <name evidence="11" type="primary">Dvir\GJ23834</name>
    <name evidence="11" type="ORF">Dvir_GJ23834</name>
</gene>
<keyword evidence="4 7" id="KW-0442">Lipid degradation</keyword>
<dbReference type="PANTHER" id="PTHR11005">
    <property type="entry name" value="LYSOSOMAL ACID LIPASE-RELATED"/>
    <property type="match status" value="1"/>
</dbReference>
<evidence type="ECO:0000256" key="7">
    <source>
        <dbReference type="PIRNR" id="PIRNR000862"/>
    </source>
</evidence>
<dbReference type="InterPro" id="IPR025483">
    <property type="entry name" value="Lipase_euk"/>
</dbReference>
<reference evidence="11" key="3">
    <citation type="submission" date="2008-06" db="EMBL/GenBank/DDBJ databases">
        <authorList>
            <consortium name="FlyBase"/>
        </authorList>
    </citation>
    <scope>NUCLEOTIDE SEQUENCE</scope>
    <source>
        <strain evidence="11">TSC#15010-1051.87</strain>
    </source>
</reference>
<dbReference type="InterPro" id="IPR006693">
    <property type="entry name" value="AB_hydrolase_lipase"/>
</dbReference>
<dbReference type="HOGENOM" id="CLU_010974_0_3_1"/>
<keyword evidence="5" id="KW-0443">Lipid metabolism</keyword>
<dbReference type="KEGG" id="dvi:6628432"/>
<keyword evidence="12" id="KW-1185">Reference proteome</keyword>
<comment type="similarity">
    <text evidence="1 7">Belongs to the AB hydrolase superfamily. Lipase family.</text>
</comment>
<dbReference type="SMR" id="B4LUK9"/>
<evidence type="ECO:0000256" key="8">
    <source>
        <dbReference type="PIRSR" id="PIRSR000862-1"/>
    </source>
</evidence>
<evidence type="ECO:0000256" key="3">
    <source>
        <dbReference type="ARBA" id="ARBA00022801"/>
    </source>
</evidence>
<evidence type="ECO:0000256" key="1">
    <source>
        <dbReference type="ARBA" id="ARBA00010701"/>
    </source>
</evidence>